<reference evidence="4 5" key="1">
    <citation type="journal article" date="2020" name="Phytopathology">
        <title>Genome Sequence Resources of Colletotrichum truncatum, C. plurivorum, C. musicola, and C. sojae: Four Species Pathogenic to Soybean (Glycine max).</title>
        <authorList>
            <person name="Rogerio F."/>
            <person name="Boufleur T.R."/>
            <person name="Ciampi-Guillardi M."/>
            <person name="Sukno S.A."/>
            <person name="Thon M.R."/>
            <person name="Massola Junior N.S."/>
            <person name="Baroncelli R."/>
        </authorList>
    </citation>
    <scope>NUCLEOTIDE SEQUENCE [LARGE SCALE GENOMIC DNA]</scope>
    <source>
        <strain evidence="4 5">LFN0009</strain>
    </source>
</reference>
<feature type="domain" description="HTH CENPB-type" evidence="3">
    <location>
        <begin position="50"/>
        <end position="120"/>
    </location>
</feature>
<evidence type="ECO:0000256" key="2">
    <source>
        <dbReference type="SAM" id="MobiDB-lite"/>
    </source>
</evidence>
<accession>A0A8H6JK80</accession>
<dbReference type="GO" id="GO:0003677">
    <property type="term" value="F:DNA binding"/>
    <property type="evidence" value="ECO:0007669"/>
    <property type="project" value="UniProtKB-KW"/>
</dbReference>
<dbReference type="Proteomes" id="UP000652219">
    <property type="component" value="Unassembled WGS sequence"/>
</dbReference>
<feature type="compositionally biased region" description="Low complexity" evidence="2">
    <location>
        <begin position="231"/>
        <end position="244"/>
    </location>
</feature>
<dbReference type="InterPro" id="IPR006600">
    <property type="entry name" value="HTH_CenpB_DNA-bd_dom"/>
</dbReference>
<organism evidence="4 5">
    <name type="scientific">Colletotrichum sojae</name>
    <dbReference type="NCBI Taxonomy" id="2175907"/>
    <lineage>
        <taxon>Eukaryota</taxon>
        <taxon>Fungi</taxon>
        <taxon>Dikarya</taxon>
        <taxon>Ascomycota</taxon>
        <taxon>Pezizomycotina</taxon>
        <taxon>Sordariomycetes</taxon>
        <taxon>Hypocreomycetidae</taxon>
        <taxon>Glomerellales</taxon>
        <taxon>Glomerellaceae</taxon>
        <taxon>Colletotrichum</taxon>
        <taxon>Colletotrichum orchidearum species complex</taxon>
    </lineage>
</organism>
<dbReference type="EMBL" id="WIGN01000043">
    <property type="protein sequence ID" value="KAF6814462.1"/>
    <property type="molecule type" value="Genomic_DNA"/>
</dbReference>
<keyword evidence="1" id="KW-0238">DNA-binding</keyword>
<gene>
    <name evidence="4" type="ORF">CSOJ01_04013</name>
</gene>
<dbReference type="Pfam" id="PF03221">
    <property type="entry name" value="HTH_Tnp_Tc5"/>
    <property type="match status" value="1"/>
</dbReference>
<dbReference type="PROSITE" id="PS51253">
    <property type="entry name" value="HTH_CENPB"/>
    <property type="match status" value="1"/>
</dbReference>
<name>A0A8H6JK80_9PEZI</name>
<sequence length="381" mass="42989">MDQSVESRVLQAVQYLNENPTAKTAQVARQFEIPFAKLRYRLEGRSAKRGTKTANTKLSAPEEKALCRYIDRLDRINLAVRPEFVQDAANAILREKGDASTVNRQWVTRFLKRHNYTKARQKKLHVDRQASEDTQRVQKYFQQLQQTVQEYGVQHTDIWNMDETGFRIGVGKDQMITTRRKTAHYFALPENRESATAIEAISAAGSVIPAFLVLAGQLQERQAQHTPSPSPSSQGSHTSLSSFTTPVTLRQVNKAASRVWDDLEEEGIDPSTARKVDRFLRGAVSLATELVQTKRDLARNTAARWFNSGSKMKSRRQGALYRQPSRKTVQLLRGAGRNEWRNKWGVARVDTHDSTSANENTWSGVPPAAAMKDCLPVGPTR</sequence>
<dbReference type="AlphaFoldDB" id="A0A8H6JK80"/>
<proteinExistence type="predicted"/>
<dbReference type="SMART" id="SM00674">
    <property type="entry name" value="CENPB"/>
    <property type="match status" value="1"/>
</dbReference>
<evidence type="ECO:0000313" key="4">
    <source>
        <dbReference type="EMBL" id="KAF6814462.1"/>
    </source>
</evidence>
<protein>
    <submittedName>
        <fullName evidence="4">Transposase</fullName>
    </submittedName>
</protein>
<keyword evidence="5" id="KW-1185">Reference proteome</keyword>
<feature type="region of interest" description="Disordered" evidence="2">
    <location>
        <begin position="219"/>
        <end position="247"/>
    </location>
</feature>
<evidence type="ECO:0000256" key="1">
    <source>
        <dbReference type="ARBA" id="ARBA00023125"/>
    </source>
</evidence>
<evidence type="ECO:0000313" key="5">
    <source>
        <dbReference type="Proteomes" id="UP000652219"/>
    </source>
</evidence>
<comment type="caution">
    <text evidence="4">The sequence shown here is derived from an EMBL/GenBank/DDBJ whole genome shotgun (WGS) entry which is preliminary data.</text>
</comment>
<evidence type="ECO:0000259" key="3">
    <source>
        <dbReference type="PROSITE" id="PS51253"/>
    </source>
</evidence>